<protein>
    <submittedName>
        <fullName evidence="2">Uncharacterized protein</fullName>
    </submittedName>
</protein>
<organism evidence="2 3">
    <name type="scientific">Trypanosoma brucei equiperdum</name>
    <dbReference type="NCBI Taxonomy" id="630700"/>
    <lineage>
        <taxon>Eukaryota</taxon>
        <taxon>Discoba</taxon>
        <taxon>Euglenozoa</taxon>
        <taxon>Kinetoplastea</taxon>
        <taxon>Metakinetoplastina</taxon>
        <taxon>Trypanosomatida</taxon>
        <taxon>Trypanosomatidae</taxon>
        <taxon>Trypanosoma</taxon>
    </lineage>
</organism>
<dbReference type="EMBL" id="QSBY01000005">
    <property type="protein sequence ID" value="RHW72541.1"/>
    <property type="molecule type" value="Genomic_DNA"/>
</dbReference>
<reference evidence="2 3" key="1">
    <citation type="submission" date="2018-09" db="EMBL/GenBank/DDBJ databases">
        <title>whole genome sequence of T. equiperdum IVM-t1 strain.</title>
        <authorList>
            <person name="Suganuma K."/>
        </authorList>
    </citation>
    <scope>NUCLEOTIDE SEQUENCE [LARGE SCALE GENOMIC DNA]</scope>
    <source>
        <strain evidence="2 3">IVM-t1</strain>
    </source>
</reference>
<dbReference type="Proteomes" id="UP000266743">
    <property type="component" value="Chromosome 5"/>
</dbReference>
<sequence>MQFSTYMTNIVSEVKSFGKAYVDSLVAPQDDEDNKKEHSVGATFGSASDGTDVGHSSVGALGDVLSNLVSTASPFGSRLMDDNDDANSAGGLSKIVEHGTMCSHNTWESNYYNDAAVWERGTVEQGFAECVSDGSVHPSPLVFKTSPETTEAPLVASTTSLQKKNLKRGNTIRSKFGAVKLVLDTAPTSSSAALTDTASVPQISRRHAEVNMVKLPPTPSPWEERRGAVLQLLNRHANRRSLLVPWARNFLRSFVDSVANQLPPAITEKGLSLEAARQSTEQLPLEGSWNEIESSLRKCLTQAIPIEVWGPCAGSRVEAITTPPKSTPLCSFNNADLSLLLQSSLQSLQQWHHRRQLYSVLVSKKQVQRHQRHSLDHAVEQCMIDMYSSCFFPHIRVAAERAKELLQRCVPQHEEVKGPMQVATLNNSFDQWVAKVMSLFCSELTAADGEWQRRVDQTAGATTCTASDSEDVVDAAVSAVESGTTALWLMCEVAVMSLLLVRTLFCEAE</sequence>
<comment type="caution">
    <text evidence="2">The sequence shown here is derived from an EMBL/GenBank/DDBJ whole genome shotgun (WGS) entry which is preliminary data.</text>
</comment>
<accession>A0A3L6LAF0</accession>
<gene>
    <name evidence="2" type="ORF">DPX39_050024500</name>
</gene>
<evidence type="ECO:0000256" key="1">
    <source>
        <dbReference type="SAM" id="MobiDB-lite"/>
    </source>
</evidence>
<dbReference type="AlphaFoldDB" id="A0A3L6LAF0"/>
<name>A0A3L6LAF0_9TRYP</name>
<evidence type="ECO:0000313" key="3">
    <source>
        <dbReference type="Proteomes" id="UP000266743"/>
    </source>
</evidence>
<feature type="region of interest" description="Disordered" evidence="1">
    <location>
        <begin position="29"/>
        <end position="48"/>
    </location>
</feature>
<evidence type="ECO:0000313" key="2">
    <source>
        <dbReference type="EMBL" id="RHW72541.1"/>
    </source>
</evidence>
<proteinExistence type="predicted"/>